<protein>
    <submittedName>
        <fullName evidence="5">AAA family ATPase</fullName>
    </submittedName>
</protein>
<dbReference type="SMART" id="SM00382">
    <property type="entry name" value="AAA"/>
    <property type="match status" value="1"/>
</dbReference>
<keyword evidence="6" id="KW-1185">Reference proteome</keyword>
<accession>A0AA93BZW7</accession>
<dbReference type="GO" id="GO:0005524">
    <property type="term" value="F:ATP binding"/>
    <property type="evidence" value="ECO:0007669"/>
    <property type="project" value="UniProtKB-KW"/>
</dbReference>
<dbReference type="Pfam" id="PF00004">
    <property type="entry name" value="AAA"/>
    <property type="match status" value="1"/>
</dbReference>
<dbReference type="InterPro" id="IPR027417">
    <property type="entry name" value="P-loop_NTPase"/>
</dbReference>
<dbReference type="Proteomes" id="UP000284338">
    <property type="component" value="Unassembled WGS sequence"/>
</dbReference>
<dbReference type="PANTHER" id="PTHR23073">
    <property type="entry name" value="26S PROTEASOME REGULATORY SUBUNIT"/>
    <property type="match status" value="1"/>
</dbReference>
<evidence type="ECO:0000256" key="2">
    <source>
        <dbReference type="ARBA" id="ARBA00022741"/>
    </source>
</evidence>
<keyword evidence="3" id="KW-0067">ATP-binding</keyword>
<evidence type="ECO:0000259" key="4">
    <source>
        <dbReference type="SMART" id="SM00382"/>
    </source>
</evidence>
<dbReference type="Gene3D" id="3.40.50.300">
    <property type="entry name" value="P-loop containing nucleotide triphosphate hydrolases"/>
    <property type="match status" value="1"/>
</dbReference>
<dbReference type="InterPro" id="IPR003593">
    <property type="entry name" value="AAA+_ATPase"/>
</dbReference>
<dbReference type="CDD" id="cd19481">
    <property type="entry name" value="RecA-like_protease"/>
    <property type="match status" value="1"/>
</dbReference>
<name>A0AA93BZW7_9GAMM</name>
<feature type="domain" description="AAA+ ATPase" evidence="4">
    <location>
        <begin position="482"/>
        <end position="614"/>
    </location>
</feature>
<gene>
    <name evidence="5" type="ORF">D4100_07350</name>
</gene>
<dbReference type="InterPro" id="IPR054472">
    <property type="entry name" value="WHD"/>
</dbReference>
<reference evidence="5 6" key="1">
    <citation type="submission" date="2018-09" db="EMBL/GenBank/DDBJ databases">
        <title>Draft genome of a novel serratia sp. strain with antifungal activity.</title>
        <authorList>
            <person name="Dichmann S.I."/>
            <person name="Park B.P."/>
            <person name="Pathiraja D."/>
            <person name="Choi I.-G."/>
            <person name="Stougaard P."/>
            <person name="Hennessy R.C."/>
        </authorList>
    </citation>
    <scope>NUCLEOTIDE SEQUENCE [LARGE SCALE GENOMIC DNA]</scope>
    <source>
        <strain evidence="5 6">S40</strain>
    </source>
</reference>
<dbReference type="SUPFAM" id="SSF52540">
    <property type="entry name" value="P-loop containing nucleoside triphosphate hydrolases"/>
    <property type="match status" value="1"/>
</dbReference>
<organism evidence="5 6">
    <name type="scientific">Serratia inhibens</name>
    <dbReference type="NCBI Taxonomy" id="2338073"/>
    <lineage>
        <taxon>Bacteria</taxon>
        <taxon>Pseudomonadati</taxon>
        <taxon>Pseudomonadota</taxon>
        <taxon>Gammaproteobacteria</taxon>
        <taxon>Enterobacterales</taxon>
        <taxon>Yersiniaceae</taxon>
        <taxon>Serratia</taxon>
    </lineage>
</organism>
<dbReference type="Gene3D" id="1.10.8.60">
    <property type="match status" value="1"/>
</dbReference>
<comment type="similarity">
    <text evidence="1">Belongs to the AAA ATPase family.</text>
</comment>
<sequence>MNFLSEPAYVYRPDTGPEDNDFCLCLERIDLLFQQDYLLRMDEPPAGLQDFFLPEEAIRLRLGFPHGVPYFTEVPGAYLPDTGDALTQRLRAVVAAFDLTDVERDILLTGMLPRLSGHYAMLPNGDLKEGIGQPLLYRLFAGTQMAYRQLQSALHPSSPLFRFHLMSEEKNAGKKAGGPVYRVSASVWHYFCGDGAPVTDQHPYTRWAVPGSSAWYPQSLCENISRLCLRHSAEVVPMVVVEGQELDGRELALATIVAEYGYAMLCIDVESLPDVAETQQGKIMAEIIRDALLSHAVLLLENGEPLASEKNGYLREMERLLPQVKLPVLIMSDAAAHVPVFRGLTTVHLSMPPLAAEEKAQLLQGAWPASPNEEEKRALFALAQRYAFNPADAPLLMQEADYYRQIRDENAPLIAEDLRQTLARRSRKNFGKLAQRIAPVRTFDDMILSPALQKQLNEILATIRLRESVTEKHFSRKTAGKIGISALFYGDSGTGKTLAAEVLAQHLGVDLIKVDLSTVVNKYIGETEKNLARIFDLAQADSGVLFFDEADALFGKRSETKDAHDRHANIEVSYLLQRLENYPGLVILATNNRNHLDSAFNRRFTFITRFTYPDVSLRTQLWRSVWPETLELAEDVDFSALAARSELTGANIRNVALLAAVLAAEGENDRIHLHHIEKAIARELGKLGRVAL</sequence>
<evidence type="ECO:0000256" key="1">
    <source>
        <dbReference type="ARBA" id="ARBA00006914"/>
    </source>
</evidence>
<evidence type="ECO:0000313" key="5">
    <source>
        <dbReference type="EMBL" id="RJF58556.1"/>
    </source>
</evidence>
<evidence type="ECO:0000313" key="6">
    <source>
        <dbReference type="Proteomes" id="UP000284338"/>
    </source>
</evidence>
<comment type="caution">
    <text evidence="5">The sequence shown here is derived from an EMBL/GenBank/DDBJ whole genome shotgun (WGS) entry which is preliminary data.</text>
</comment>
<evidence type="ECO:0000256" key="3">
    <source>
        <dbReference type="ARBA" id="ARBA00022840"/>
    </source>
</evidence>
<dbReference type="InterPro" id="IPR050221">
    <property type="entry name" value="26S_Proteasome_ATPase"/>
</dbReference>
<dbReference type="Pfam" id="PF22977">
    <property type="entry name" value="WHD"/>
    <property type="match status" value="1"/>
</dbReference>
<dbReference type="AlphaFoldDB" id="A0AA93BZW7"/>
<keyword evidence="2" id="KW-0547">Nucleotide-binding</keyword>
<dbReference type="EMBL" id="QYYG01000001">
    <property type="protein sequence ID" value="RJF58556.1"/>
    <property type="molecule type" value="Genomic_DNA"/>
</dbReference>
<dbReference type="RefSeq" id="WP_119803821.1">
    <property type="nucleotide sequence ID" value="NZ_QYYG01000001.1"/>
</dbReference>
<proteinExistence type="inferred from homology"/>
<dbReference type="InterPro" id="IPR003959">
    <property type="entry name" value="ATPase_AAA_core"/>
</dbReference>
<dbReference type="GO" id="GO:0016887">
    <property type="term" value="F:ATP hydrolysis activity"/>
    <property type="evidence" value="ECO:0007669"/>
    <property type="project" value="InterPro"/>
</dbReference>